<dbReference type="PRINTS" id="PR00412">
    <property type="entry name" value="EPOXHYDRLASE"/>
</dbReference>
<dbReference type="InterPro" id="IPR000073">
    <property type="entry name" value="AB_hydrolase_1"/>
</dbReference>
<dbReference type="InterPro" id="IPR000639">
    <property type="entry name" value="Epox_hydrolase-like"/>
</dbReference>
<accession>A0A2S0KE05</accession>
<dbReference type="Gene3D" id="3.40.50.1820">
    <property type="entry name" value="alpha/beta hydrolase"/>
    <property type="match status" value="1"/>
</dbReference>
<evidence type="ECO:0000256" key="4">
    <source>
        <dbReference type="ARBA" id="ARBA00071261"/>
    </source>
</evidence>
<proteinExistence type="inferred from homology"/>
<dbReference type="OrthoDB" id="9806902at2"/>
<dbReference type="SUPFAM" id="SSF53474">
    <property type="entry name" value="alpha/beta-Hydrolases"/>
    <property type="match status" value="1"/>
</dbReference>
<organism evidence="6 7">
    <name type="scientific">Gordonia iterans</name>
    <dbReference type="NCBI Taxonomy" id="1004901"/>
    <lineage>
        <taxon>Bacteria</taxon>
        <taxon>Bacillati</taxon>
        <taxon>Actinomycetota</taxon>
        <taxon>Actinomycetes</taxon>
        <taxon>Mycobacteriales</taxon>
        <taxon>Gordoniaceae</taxon>
        <taxon>Gordonia</taxon>
    </lineage>
</organism>
<name>A0A2S0KE05_9ACTN</name>
<evidence type="ECO:0000256" key="2">
    <source>
        <dbReference type="ARBA" id="ARBA00008645"/>
    </source>
</evidence>
<gene>
    <name evidence="6" type="ORF">C6V83_05955</name>
</gene>
<dbReference type="InterPro" id="IPR051044">
    <property type="entry name" value="MAG_DAG_Lipase"/>
</dbReference>
<dbReference type="AlphaFoldDB" id="A0A2S0KE05"/>
<dbReference type="InterPro" id="IPR029058">
    <property type="entry name" value="AB_hydrolase_fold"/>
</dbReference>
<sequence>MSTVVRTLVGRRGRTIVYDVHRPDSEAVGVVALVHGLGEHAGRYEHVIARLTGAGYVVVAPDHAGHGRSDGTPADVREFGDFVADVKRVIDSVERAGLPLYVIGHSMGGAIALSYALDHPDGLAGLVLSGPAVVPGDDLPPVMIALAPVLGRMVPRLPATALSASAVSRDPAVVAAYEADPLVYHGKIPAGLGGTLIAEMTTFPDRLPSLSVPTLCLHGGQDVLANPEGTRLVGRLGGGGDVTTKIYPELYHEIFNEPEQDEVLDDVLAWLAEH</sequence>
<dbReference type="EC" id="3.1.1.23" evidence="3"/>
<keyword evidence="7" id="KW-1185">Reference proteome</keyword>
<evidence type="ECO:0000313" key="7">
    <source>
        <dbReference type="Proteomes" id="UP000239814"/>
    </source>
</evidence>
<feature type="domain" description="Serine aminopeptidase S33" evidence="5">
    <location>
        <begin position="26"/>
        <end position="259"/>
    </location>
</feature>
<comment type="catalytic activity">
    <reaction evidence="1">
        <text>Hydrolyzes glycerol monoesters of long-chain fatty acids.</text>
        <dbReference type="EC" id="3.1.1.23"/>
    </reaction>
</comment>
<dbReference type="PRINTS" id="PR00111">
    <property type="entry name" value="ABHYDROLASE"/>
</dbReference>
<reference evidence="6 7" key="1">
    <citation type="submission" date="2018-03" db="EMBL/GenBank/DDBJ databases">
        <title>Characteristics and genome of n-alkane degrading marine bacteria Gordonia iterans isolated from crude oil contaminated in Tae-an, South Korea.</title>
        <authorList>
            <person name="Lee S.-S."/>
            <person name="Kim H."/>
        </authorList>
    </citation>
    <scope>NUCLEOTIDE SEQUENCE [LARGE SCALE GENOMIC DNA]</scope>
    <source>
        <strain evidence="6 7">Co17</strain>
    </source>
</reference>
<dbReference type="Pfam" id="PF12146">
    <property type="entry name" value="Hydrolase_4"/>
    <property type="match status" value="1"/>
</dbReference>
<dbReference type="Proteomes" id="UP000239814">
    <property type="component" value="Chromosome"/>
</dbReference>
<dbReference type="FunFam" id="3.40.50.1820:FF:000117">
    <property type="entry name" value="Monoglyceride lipase, putative"/>
    <property type="match status" value="1"/>
</dbReference>
<comment type="similarity">
    <text evidence="2">Belongs to the AB hydrolase superfamily.</text>
</comment>
<protein>
    <recommendedName>
        <fullName evidence="4">Monoacylglycerol lipase</fullName>
        <ecNumber evidence="3">3.1.1.23</ecNumber>
    </recommendedName>
</protein>
<dbReference type="InterPro" id="IPR022742">
    <property type="entry name" value="Hydrolase_4"/>
</dbReference>
<dbReference type="EMBL" id="CP027433">
    <property type="protein sequence ID" value="AVL99883.1"/>
    <property type="molecule type" value="Genomic_DNA"/>
</dbReference>
<evidence type="ECO:0000313" key="6">
    <source>
        <dbReference type="EMBL" id="AVL99883.1"/>
    </source>
</evidence>
<dbReference type="RefSeq" id="WP_105941615.1">
    <property type="nucleotide sequence ID" value="NZ_CP027433.1"/>
</dbReference>
<evidence type="ECO:0000256" key="3">
    <source>
        <dbReference type="ARBA" id="ARBA00013254"/>
    </source>
</evidence>
<dbReference type="PANTHER" id="PTHR11614">
    <property type="entry name" value="PHOSPHOLIPASE-RELATED"/>
    <property type="match status" value="1"/>
</dbReference>
<evidence type="ECO:0000256" key="1">
    <source>
        <dbReference type="ARBA" id="ARBA00001613"/>
    </source>
</evidence>
<evidence type="ECO:0000259" key="5">
    <source>
        <dbReference type="Pfam" id="PF12146"/>
    </source>
</evidence>
<dbReference type="GO" id="GO:0047372">
    <property type="term" value="F:monoacylglycerol lipase activity"/>
    <property type="evidence" value="ECO:0007669"/>
    <property type="project" value="UniProtKB-EC"/>
</dbReference>
<dbReference type="KEGG" id="git:C6V83_05955"/>